<gene>
    <name evidence="1" type="ORF">ABT56_07465</name>
</gene>
<sequence length="59" mass="6634">MSVNLWVETEEQIFDMVSEIGRDAGCDVRGDLRVYKTEPKQAAQNDAYGYGINFAPYGD</sequence>
<dbReference type="AlphaFoldDB" id="A0A0J1H5F2"/>
<name>A0A0J1H5F2_9GAMM</name>
<comment type="caution">
    <text evidence="1">The sequence shown here is derived from an EMBL/GenBank/DDBJ whole genome shotgun (WGS) entry which is preliminary data.</text>
</comment>
<evidence type="ECO:0000313" key="1">
    <source>
        <dbReference type="EMBL" id="KLV07019.1"/>
    </source>
</evidence>
<dbReference type="PATRIC" id="fig|1195763.3.peg.1597"/>
<keyword evidence="2" id="KW-1185">Reference proteome</keyword>
<dbReference type="EMBL" id="LDOT01000007">
    <property type="protein sequence ID" value="KLV07019.1"/>
    <property type="molecule type" value="Genomic_DNA"/>
</dbReference>
<proteinExistence type="predicted"/>
<evidence type="ECO:0000313" key="2">
    <source>
        <dbReference type="Proteomes" id="UP000036097"/>
    </source>
</evidence>
<reference evidence="1 2" key="1">
    <citation type="submission" date="2015-05" db="EMBL/GenBank/DDBJ databases">
        <title>Photobacterium galathea sp. nov.</title>
        <authorList>
            <person name="Machado H."/>
            <person name="Gram L."/>
        </authorList>
    </citation>
    <scope>NUCLEOTIDE SEQUENCE [LARGE SCALE GENOMIC DNA]</scope>
    <source>
        <strain evidence="1 2">CGMCC 1.12159</strain>
    </source>
</reference>
<protein>
    <submittedName>
        <fullName evidence="1">Uncharacterized protein</fullName>
    </submittedName>
</protein>
<dbReference type="Proteomes" id="UP000036097">
    <property type="component" value="Unassembled WGS sequence"/>
</dbReference>
<accession>A0A0J1H5F2</accession>
<dbReference type="STRING" id="1195763.ABT56_07465"/>
<organism evidence="1 2">
    <name type="scientific">Photobacterium aquae</name>
    <dbReference type="NCBI Taxonomy" id="1195763"/>
    <lineage>
        <taxon>Bacteria</taxon>
        <taxon>Pseudomonadati</taxon>
        <taxon>Pseudomonadota</taxon>
        <taxon>Gammaproteobacteria</taxon>
        <taxon>Vibrionales</taxon>
        <taxon>Vibrionaceae</taxon>
        <taxon>Photobacterium</taxon>
    </lineage>
</organism>